<dbReference type="PANTHER" id="PTHR20863">
    <property type="entry name" value="ACYL CARRIER PROTEIN"/>
    <property type="match status" value="1"/>
</dbReference>
<gene>
    <name evidence="7" type="primary">acpP</name>
    <name evidence="11" type="ORF">FD28_GL001518</name>
</gene>
<comment type="caution">
    <text evidence="11">The sequence shown here is derived from an EMBL/GenBank/DDBJ whole genome shotgun (WGS) entry which is preliminary data.</text>
</comment>
<feature type="domain" description="Carrier" evidence="10">
    <location>
        <begin position="7"/>
        <end position="85"/>
    </location>
</feature>
<dbReference type="InterPro" id="IPR009081">
    <property type="entry name" value="PP-bd_ACP"/>
</dbReference>
<evidence type="ECO:0000259" key="10">
    <source>
        <dbReference type="PROSITE" id="PS50075"/>
    </source>
</evidence>
<dbReference type="PROSITE" id="PS50075">
    <property type="entry name" value="CARRIER"/>
    <property type="match status" value="1"/>
</dbReference>
<keyword evidence="2 7" id="KW-0444">Lipid biosynthesis</keyword>
<evidence type="ECO:0000256" key="8">
    <source>
        <dbReference type="NCBIfam" id="TIGR00517"/>
    </source>
</evidence>
<dbReference type="GO" id="GO:0005829">
    <property type="term" value="C:cytosol"/>
    <property type="evidence" value="ECO:0007669"/>
    <property type="project" value="TreeGrafter"/>
</dbReference>
<keyword evidence="12" id="KW-1185">Reference proteome</keyword>
<evidence type="ECO:0000256" key="3">
    <source>
        <dbReference type="ARBA" id="ARBA00022553"/>
    </source>
</evidence>
<accession>A0A0R1UI61</accession>
<dbReference type="UniPathway" id="UPA00094"/>
<proteinExistence type="inferred from homology"/>
<dbReference type="Proteomes" id="UP000051580">
    <property type="component" value="Unassembled WGS sequence"/>
</dbReference>
<keyword evidence="1 7" id="KW-0596">Phosphopantetheine</keyword>
<feature type="modified residue" description="O-(pantetheine 4'-phosphoryl)serine" evidence="7">
    <location>
        <position position="45"/>
    </location>
</feature>
<evidence type="ECO:0000256" key="6">
    <source>
        <dbReference type="ARBA" id="ARBA00023160"/>
    </source>
</evidence>
<name>A0A0R1UI61_9LACO</name>
<reference evidence="11 12" key="1">
    <citation type="journal article" date="2015" name="Genome Announc.">
        <title>Expanding the biotechnology potential of lactobacilli through comparative genomics of 213 strains and associated genera.</title>
        <authorList>
            <person name="Sun Z."/>
            <person name="Harris H.M."/>
            <person name="McCann A."/>
            <person name="Guo C."/>
            <person name="Argimon S."/>
            <person name="Zhang W."/>
            <person name="Yang X."/>
            <person name="Jeffery I.B."/>
            <person name="Cooney J.C."/>
            <person name="Kagawa T.F."/>
            <person name="Liu W."/>
            <person name="Song Y."/>
            <person name="Salvetti E."/>
            <person name="Wrobel A."/>
            <person name="Rasinkangas P."/>
            <person name="Parkhill J."/>
            <person name="Rea M.C."/>
            <person name="O'Sullivan O."/>
            <person name="Ritari J."/>
            <person name="Douillard F.P."/>
            <person name="Paul Ross R."/>
            <person name="Yang R."/>
            <person name="Briner A.E."/>
            <person name="Felis G.E."/>
            <person name="de Vos W.M."/>
            <person name="Barrangou R."/>
            <person name="Klaenhammer T.R."/>
            <person name="Caufield P.W."/>
            <person name="Cui Y."/>
            <person name="Zhang H."/>
            <person name="O'Toole P.W."/>
        </authorList>
    </citation>
    <scope>NUCLEOTIDE SEQUENCE [LARGE SCALE GENOMIC DNA]</scope>
    <source>
        <strain evidence="11 12">DSM 16381</strain>
    </source>
</reference>
<dbReference type="NCBIfam" id="NF002150">
    <property type="entry name" value="PRK00982.1-4"/>
    <property type="match status" value="1"/>
</dbReference>
<comment type="subcellular location">
    <subcellularLocation>
        <location evidence="7">Cytoplasm</location>
    </subcellularLocation>
</comment>
<dbReference type="HAMAP" id="MF_01217">
    <property type="entry name" value="Acyl_carrier"/>
    <property type="match status" value="1"/>
</dbReference>
<dbReference type="PANTHER" id="PTHR20863:SF76">
    <property type="entry name" value="CARRIER DOMAIN-CONTAINING PROTEIN"/>
    <property type="match status" value="1"/>
</dbReference>
<keyword evidence="3 7" id="KW-0597">Phosphoprotein</keyword>
<comment type="pathway">
    <text evidence="7 9">Lipid metabolism; fatty acid biosynthesis.</text>
</comment>
<keyword evidence="4 7" id="KW-0276">Fatty acid metabolism</keyword>
<dbReference type="PATRIC" id="fig|1423753.3.peg.1580"/>
<dbReference type="EMBL" id="AZFS01000066">
    <property type="protein sequence ID" value="KRL93071.1"/>
    <property type="molecule type" value="Genomic_DNA"/>
</dbReference>
<dbReference type="InterPro" id="IPR003231">
    <property type="entry name" value="ACP"/>
</dbReference>
<dbReference type="Pfam" id="PF00550">
    <property type="entry name" value="PP-binding"/>
    <property type="match status" value="1"/>
</dbReference>
<comment type="PTM">
    <text evidence="9">4'-phosphopantetheine is transferred from CoA to a specific serine of apo-ACP by acpS.</text>
</comment>
<protein>
    <recommendedName>
        <fullName evidence="7 8">Acyl carrier protein</fullName>
        <shortName evidence="7">ACP</shortName>
    </recommendedName>
</protein>
<organism evidence="11 12">
    <name type="scientific">Levilactobacillus hammesii DSM 16381</name>
    <dbReference type="NCBI Taxonomy" id="1423753"/>
    <lineage>
        <taxon>Bacteria</taxon>
        <taxon>Bacillati</taxon>
        <taxon>Bacillota</taxon>
        <taxon>Bacilli</taxon>
        <taxon>Lactobacillales</taxon>
        <taxon>Lactobacillaceae</taxon>
        <taxon>Levilactobacillus</taxon>
    </lineage>
</organism>
<dbReference type="GO" id="GO:0000036">
    <property type="term" value="F:acyl carrier activity"/>
    <property type="evidence" value="ECO:0007669"/>
    <property type="project" value="UniProtKB-UniRule"/>
</dbReference>
<keyword evidence="5 7" id="KW-0443">Lipid metabolism</keyword>
<evidence type="ECO:0000256" key="9">
    <source>
        <dbReference type="RuleBase" id="RU003545"/>
    </source>
</evidence>
<dbReference type="STRING" id="1423753.FD28_GL001518"/>
<dbReference type="GO" id="GO:0016020">
    <property type="term" value="C:membrane"/>
    <property type="evidence" value="ECO:0007669"/>
    <property type="project" value="GOC"/>
</dbReference>
<evidence type="ECO:0000256" key="7">
    <source>
        <dbReference type="HAMAP-Rule" id="MF_01217"/>
    </source>
</evidence>
<comment type="similarity">
    <text evidence="7">Belongs to the acyl carrier protein (ACP) family.</text>
</comment>
<evidence type="ECO:0000313" key="11">
    <source>
        <dbReference type="EMBL" id="KRL93071.1"/>
    </source>
</evidence>
<dbReference type="SUPFAM" id="SSF47336">
    <property type="entry name" value="ACP-like"/>
    <property type="match status" value="1"/>
</dbReference>
<dbReference type="GO" id="GO:0009245">
    <property type="term" value="P:lipid A biosynthetic process"/>
    <property type="evidence" value="ECO:0007669"/>
    <property type="project" value="TreeGrafter"/>
</dbReference>
<sequence>MSEGLDMTRAEIFDKIADIIADRFETDRDQINEQLNFKKDLDADSIDFVEFVLELEDTFNAEISDEDAEKLTTIGEVVDYIVAHQAESK</sequence>
<evidence type="ECO:0000256" key="2">
    <source>
        <dbReference type="ARBA" id="ARBA00022516"/>
    </source>
</evidence>
<dbReference type="InterPro" id="IPR036736">
    <property type="entry name" value="ACP-like_sf"/>
</dbReference>
<dbReference type="NCBIfam" id="NF002148">
    <property type="entry name" value="PRK00982.1-2"/>
    <property type="match status" value="1"/>
</dbReference>
<comment type="function">
    <text evidence="7 9">Carrier of the growing fatty acid chain in fatty acid biosynthesis.</text>
</comment>
<evidence type="ECO:0000256" key="1">
    <source>
        <dbReference type="ARBA" id="ARBA00022450"/>
    </source>
</evidence>
<dbReference type="NCBIfam" id="NF009104">
    <property type="entry name" value="PRK12449.1"/>
    <property type="match status" value="1"/>
</dbReference>
<dbReference type="Gene3D" id="1.10.1200.10">
    <property type="entry name" value="ACP-like"/>
    <property type="match status" value="1"/>
</dbReference>
<keyword evidence="7" id="KW-0963">Cytoplasm</keyword>
<dbReference type="GO" id="GO:0000035">
    <property type="term" value="F:acyl binding"/>
    <property type="evidence" value="ECO:0007669"/>
    <property type="project" value="TreeGrafter"/>
</dbReference>
<dbReference type="NCBIfam" id="TIGR00517">
    <property type="entry name" value="acyl_carrier"/>
    <property type="match status" value="1"/>
</dbReference>
<keyword evidence="6 7" id="KW-0275">Fatty acid biosynthesis</keyword>
<dbReference type="AlphaFoldDB" id="A0A0R1UI61"/>
<evidence type="ECO:0000256" key="5">
    <source>
        <dbReference type="ARBA" id="ARBA00023098"/>
    </source>
</evidence>
<evidence type="ECO:0000256" key="4">
    <source>
        <dbReference type="ARBA" id="ARBA00022832"/>
    </source>
</evidence>
<comment type="PTM">
    <text evidence="7">4'-phosphopantetheine is transferred from CoA to a specific serine of apo-ACP by AcpS. This modification is essential for activity because fatty acids are bound in thioester linkage to the sulfhydryl of the prosthetic group.</text>
</comment>
<evidence type="ECO:0000313" key="12">
    <source>
        <dbReference type="Proteomes" id="UP000051580"/>
    </source>
</evidence>